<accession>A0A0U1L644</accession>
<dbReference type="Proteomes" id="UP000049855">
    <property type="component" value="Unassembled WGS sequence"/>
</dbReference>
<protein>
    <submittedName>
        <fullName evidence="1">Uncharacterized protein</fullName>
    </submittedName>
</protein>
<dbReference type="RefSeq" id="WP_021170357.1">
    <property type="nucleotide sequence ID" value="NZ_CTRP01000014.1"/>
</dbReference>
<proteinExistence type="predicted"/>
<evidence type="ECO:0000313" key="2">
    <source>
        <dbReference type="Proteomes" id="UP000049855"/>
    </source>
</evidence>
<reference evidence="2" key="1">
    <citation type="submission" date="2015-03" db="EMBL/GenBank/DDBJ databases">
        <authorList>
            <person name="Nijsse Bart"/>
        </authorList>
    </citation>
    <scope>NUCLEOTIDE SEQUENCE [LARGE SCALE GENOMIC DNA]</scope>
</reference>
<organism evidence="1 2">
    <name type="scientific">Sporomusa ovata</name>
    <dbReference type="NCBI Taxonomy" id="2378"/>
    <lineage>
        <taxon>Bacteria</taxon>
        <taxon>Bacillati</taxon>
        <taxon>Bacillota</taxon>
        <taxon>Negativicutes</taxon>
        <taxon>Selenomonadales</taxon>
        <taxon>Sporomusaceae</taxon>
        <taxon>Sporomusa</taxon>
    </lineage>
</organism>
<dbReference type="EMBL" id="CTRP01000014">
    <property type="protein sequence ID" value="CQR74354.1"/>
    <property type="molecule type" value="Genomic_DNA"/>
</dbReference>
<evidence type="ECO:0000313" key="1">
    <source>
        <dbReference type="EMBL" id="CQR74354.1"/>
    </source>
</evidence>
<name>A0A0U1L644_9FIRM</name>
<dbReference type="AlphaFoldDB" id="A0A0U1L644"/>
<sequence>MVMVYTPGNKFECVELKQVQFKLLIDETGQQYLLMYDFGQQYLYGVQYRKRNQPDFTYIDEVIHIEEEPLRKSRFQKLSRTNLI</sequence>
<keyword evidence="2" id="KW-1185">Reference proteome</keyword>
<gene>
    <name evidence="1" type="ORF">SpAn4DRAFT_0816</name>
</gene>